<keyword evidence="2" id="KW-1185">Reference proteome</keyword>
<dbReference type="InterPro" id="IPR039498">
    <property type="entry name" value="NTP_transf_5"/>
</dbReference>
<sequence>MDAHDCRSKVILTKKQEDFYKDVLAALRLNNFDFLLGGTLAYSHYTGVKRHTKDLDIFVRPHDFDKILLVLNEKGFEVEKTFPHWLGKIYRGKQFIDVIYRSANGDCEVDDGWFDNSVEGTCLGLKVMITPPEEMIWSKAAIMEKERFDGADVNHIIKAIGTNLNWDRLVERFGPRWRVLFAHCVLFGFVYPSERDCIPDWVMEHFQKLLQQELQEEEKPNDNVCYGPILSRAQYLTDVNRWGYRDARKELKMLTQRDINLWTSAIPDVECYDQCESSPRSSV</sequence>
<dbReference type="AlphaFoldDB" id="A0AAW2ZR96"/>
<protein>
    <recommendedName>
        <fullName evidence="3">Nucleotidyltransferase family protein</fullName>
    </recommendedName>
</protein>
<organism evidence="1 2">
    <name type="scientific">Acrasis kona</name>
    <dbReference type="NCBI Taxonomy" id="1008807"/>
    <lineage>
        <taxon>Eukaryota</taxon>
        <taxon>Discoba</taxon>
        <taxon>Heterolobosea</taxon>
        <taxon>Tetramitia</taxon>
        <taxon>Eutetramitia</taxon>
        <taxon>Acrasidae</taxon>
        <taxon>Acrasis</taxon>
    </lineage>
</organism>
<dbReference type="EMBL" id="JAOPGA020001783">
    <property type="protein sequence ID" value="KAL0491310.1"/>
    <property type="molecule type" value="Genomic_DNA"/>
</dbReference>
<dbReference type="Gene3D" id="3.30.460.40">
    <property type="match status" value="1"/>
</dbReference>
<dbReference type="InterPro" id="IPR043519">
    <property type="entry name" value="NT_sf"/>
</dbReference>
<evidence type="ECO:0000313" key="1">
    <source>
        <dbReference type="EMBL" id="KAL0491310.1"/>
    </source>
</evidence>
<evidence type="ECO:0008006" key="3">
    <source>
        <dbReference type="Google" id="ProtNLM"/>
    </source>
</evidence>
<evidence type="ECO:0000313" key="2">
    <source>
        <dbReference type="Proteomes" id="UP001431209"/>
    </source>
</evidence>
<comment type="caution">
    <text evidence="1">The sequence shown here is derived from an EMBL/GenBank/DDBJ whole genome shotgun (WGS) entry which is preliminary data.</text>
</comment>
<proteinExistence type="predicted"/>
<dbReference type="Pfam" id="PF14907">
    <property type="entry name" value="NTP_transf_5"/>
    <property type="match status" value="1"/>
</dbReference>
<dbReference type="Proteomes" id="UP001431209">
    <property type="component" value="Unassembled WGS sequence"/>
</dbReference>
<accession>A0AAW2ZR96</accession>
<gene>
    <name evidence="1" type="ORF">AKO1_002371</name>
</gene>
<name>A0AAW2ZR96_9EUKA</name>
<dbReference type="SUPFAM" id="SSF81301">
    <property type="entry name" value="Nucleotidyltransferase"/>
    <property type="match status" value="1"/>
</dbReference>
<reference evidence="1 2" key="1">
    <citation type="submission" date="2024-03" db="EMBL/GenBank/DDBJ databases">
        <title>The Acrasis kona genome and developmental transcriptomes reveal deep origins of eukaryotic multicellular pathways.</title>
        <authorList>
            <person name="Sheikh S."/>
            <person name="Fu C.-J."/>
            <person name="Brown M.W."/>
            <person name="Baldauf S.L."/>
        </authorList>
    </citation>
    <scope>NUCLEOTIDE SEQUENCE [LARGE SCALE GENOMIC DNA]</scope>
    <source>
        <strain evidence="1 2">ATCC MYA-3509</strain>
    </source>
</reference>